<dbReference type="PATRIC" id="fig|1423739.3.peg.822"/>
<dbReference type="RefSeq" id="WP_057865235.1">
    <property type="nucleotide sequence ID" value="NZ_AZEY01000079.1"/>
</dbReference>
<reference evidence="1 2" key="1">
    <citation type="journal article" date="2015" name="Genome Announc.">
        <title>Expanding the biotechnology potential of lactobacilli through comparative genomics of 213 strains and associated genera.</title>
        <authorList>
            <person name="Sun Z."/>
            <person name="Harris H.M."/>
            <person name="McCann A."/>
            <person name="Guo C."/>
            <person name="Argimon S."/>
            <person name="Zhang W."/>
            <person name="Yang X."/>
            <person name="Jeffery I.B."/>
            <person name="Cooney J.C."/>
            <person name="Kagawa T.F."/>
            <person name="Liu W."/>
            <person name="Song Y."/>
            <person name="Salvetti E."/>
            <person name="Wrobel A."/>
            <person name="Rasinkangas P."/>
            <person name="Parkhill J."/>
            <person name="Rea M.C."/>
            <person name="O'Sullivan O."/>
            <person name="Ritari J."/>
            <person name="Douillard F.P."/>
            <person name="Paul Ross R."/>
            <person name="Yang R."/>
            <person name="Briner A.E."/>
            <person name="Felis G.E."/>
            <person name="de Vos W.M."/>
            <person name="Barrangou R."/>
            <person name="Klaenhammer T.R."/>
            <person name="Caufield P.W."/>
            <person name="Cui Y."/>
            <person name="Zhang H."/>
            <person name="O'Toole P.W."/>
        </authorList>
    </citation>
    <scope>NUCLEOTIDE SEQUENCE [LARGE SCALE GENOMIC DNA]</scope>
    <source>
        <strain evidence="1 2">DSM 14421</strain>
    </source>
</reference>
<dbReference type="AlphaFoldDB" id="A0A0R1S824"/>
<organism evidence="1 2">
    <name type="scientific">Lentilactobacillus diolivorans DSM 14421</name>
    <dbReference type="NCBI Taxonomy" id="1423739"/>
    <lineage>
        <taxon>Bacteria</taxon>
        <taxon>Bacillati</taxon>
        <taxon>Bacillota</taxon>
        <taxon>Bacilli</taxon>
        <taxon>Lactobacillales</taxon>
        <taxon>Lactobacillaceae</taxon>
        <taxon>Lentilactobacillus</taxon>
    </lineage>
</organism>
<comment type="caution">
    <text evidence="1">The sequence shown here is derived from an EMBL/GenBank/DDBJ whole genome shotgun (WGS) entry which is preliminary data.</text>
</comment>
<evidence type="ECO:0000313" key="2">
    <source>
        <dbReference type="Proteomes" id="UP000052013"/>
    </source>
</evidence>
<dbReference type="EMBL" id="AZEY01000079">
    <property type="protein sequence ID" value="KRL64993.1"/>
    <property type="molecule type" value="Genomic_DNA"/>
</dbReference>
<dbReference type="Proteomes" id="UP000052013">
    <property type="component" value="Unassembled WGS sequence"/>
</dbReference>
<name>A0A0R1S824_9LACO</name>
<protein>
    <recommendedName>
        <fullName evidence="3">HTH tetR-type domain-containing protein</fullName>
    </recommendedName>
</protein>
<evidence type="ECO:0000313" key="1">
    <source>
        <dbReference type="EMBL" id="KRL64993.1"/>
    </source>
</evidence>
<dbReference type="SUPFAM" id="SSF46689">
    <property type="entry name" value="Homeodomain-like"/>
    <property type="match status" value="1"/>
</dbReference>
<evidence type="ECO:0008006" key="3">
    <source>
        <dbReference type="Google" id="ProtNLM"/>
    </source>
</evidence>
<accession>A0A0R1S824</accession>
<dbReference type="Gene3D" id="1.10.357.10">
    <property type="entry name" value="Tetracycline Repressor, domain 2"/>
    <property type="match status" value="1"/>
</dbReference>
<sequence>MQIIYTAGDNSKDYPQVNTTQKKICQGFIDLYARTPLELITIRQLCQSIPIARTTFYRYFDNVAQVEELLVDLSLSQVGQLMTLIAEFKNDNSNQVVQQMTNLLDANQGIWKLLLVTERSSDYTRQVERIVKAALAGQKQASYLHAQFLCSVTMGFLIGILTDQFKFDKEALVELERSLRKLSA</sequence>
<gene>
    <name evidence="1" type="ORF">FC85_GL000788</name>
</gene>
<proteinExistence type="predicted"/>
<dbReference type="InterPro" id="IPR009057">
    <property type="entry name" value="Homeodomain-like_sf"/>
</dbReference>